<feature type="compositionally biased region" description="Basic and acidic residues" evidence="1">
    <location>
        <begin position="101"/>
        <end position="114"/>
    </location>
</feature>
<sequence length="180" mass="19084">MQMVPPRNKGPHFPSHSAVEFDHHGHSAAGLVLAEGNAVVRRHRDGVAVDERGPDVYVLVALIDWRDGGEVRDLLVVVGGVNVHPIVVDADPRVRVAGADGDLHGGRDDVRGGDIEAEDGGVLEDEPGCFGLQDSQNEEDDDEGGDEEAGQELEGESSPLAPVVVAYFFRHGAGGSDEIR</sequence>
<evidence type="ECO:0000313" key="3">
    <source>
        <dbReference type="Proteomes" id="UP000250235"/>
    </source>
</evidence>
<protein>
    <submittedName>
        <fullName evidence="2">Uncharacterized protein</fullName>
    </submittedName>
</protein>
<dbReference type="Proteomes" id="UP000250235">
    <property type="component" value="Unassembled WGS sequence"/>
</dbReference>
<dbReference type="OrthoDB" id="911296at2759"/>
<feature type="compositionally biased region" description="Acidic residues" evidence="1">
    <location>
        <begin position="115"/>
        <end position="127"/>
    </location>
</feature>
<proteinExistence type="predicted"/>
<evidence type="ECO:0000313" key="2">
    <source>
        <dbReference type="EMBL" id="KZV48980.1"/>
    </source>
</evidence>
<feature type="compositionally biased region" description="Acidic residues" evidence="1">
    <location>
        <begin position="136"/>
        <end position="155"/>
    </location>
</feature>
<gene>
    <name evidence="2" type="ORF">F511_09576</name>
</gene>
<dbReference type="AlphaFoldDB" id="A0A2Z7CPJ5"/>
<feature type="region of interest" description="Disordered" evidence="1">
    <location>
        <begin position="99"/>
        <end position="159"/>
    </location>
</feature>
<organism evidence="2 3">
    <name type="scientific">Dorcoceras hygrometricum</name>
    <dbReference type="NCBI Taxonomy" id="472368"/>
    <lineage>
        <taxon>Eukaryota</taxon>
        <taxon>Viridiplantae</taxon>
        <taxon>Streptophyta</taxon>
        <taxon>Embryophyta</taxon>
        <taxon>Tracheophyta</taxon>
        <taxon>Spermatophyta</taxon>
        <taxon>Magnoliopsida</taxon>
        <taxon>eudicotyledons</taxon>
        <taxon>Gunneridae</taxon>
        <taxon>Pentapetalae</taxon>
        <taxon>asterids</taxon>
        <taxon>lamiids</taxon>
        <taxon>Lamiales</taxon>
        <taxon>Gesneriaceae</taxon>
        <taxon>Didymocarpoideae</taxon>
        <taxon>Trichosporeae</taxon>
        <taxon>Loxocarpinae</taxon>
        <taxon>Dorcoceras</taxon>
    </lineage>
</organism>
<accession>A0A2Z7CPJ5</accession>
<dbReference type="EMBL" id="KQ993790">
    <property type="protein sequence ID" value="KZV48980.1"/>
    <property type="molecule type" value="Genomic_DNA"/>
</dbReference>
<name>A0A2Z7CPJ5_9LAMI</name>
<evidence type="ECO:0000256" key="1">
    <source>
        <dbReference type="SAM" id="MobiDB-lite"/>
    </source>
</evidence>
<keyword evidence="3" id="KW-1185">Reference proteome</keyword>
<reference evidence="2 3" key="1">
    <citation type="journal article" date="2015" name="Proc. Natl. Acad. Sci. U.S.A.">
        <title>The resurrection genome of Boea hygrometrica: A blueprint for survival of dehydration.</title>
        <authorList>
            <person name="Xiao L."/>
            <person name="Yang G."/>
            <person name="Zhang L."/>
            <person name="Yang X."/>
            <person name="Zhao S."/>
            <person name="Ji Z."/>
            <person name="Zhou Q."/>
            <person name="Hu M."/>
            <person name="Wang Y."/>
            <person name="Chen M."/>
            <person name="Xu Y."/>
            <person name="Jin H."/>
            <person name="Xiao X."/>
            <person name="Hu G."/>
            <person name="Bao F."/>
            <person name="Hu Y."/>
            <person name="Wan P."/>
            <person name="Li L."/>
            <person name="Deng X."/>
            <person name="Kuang T."/>
            <person name="Xiang C."/>
            <person name="Zhu J.K."/>
            <person name="Oliver M.J."/>
            <person name="He Y."/>
        </authorList>
    </citation>
    <scope>NUCLEOTIDE SEQUENCE [LARGE SCALE GENOMIC DNA]</scope>
    <source>
        <strain evidence="3">cv. XS01</strain>
    </source>
</reference>